<dbReference type="EMBL" id="KT033469">
    <property type="protein sequence ID" value="ALL42170.1"/>
    <property type="molecule type" value="Genomic_DNA"/>
</dbReference>
<dbReference type="AlphaFoldDB" id="A0A189PG50"/>
<dbReference type="PATRIC" id="fig|29491.15.peg.157"/>
<dbReference type="InterPro" id="IPR018306">
    <property type="entry name" value="Phage_T5_Orf172_DNA-bd"/>
</dbReference>
<dbReference type="OMA" id="KPREWFL"/>
<sequence>MILLRSHQLKPKASLEDIFAEDDVLGLLDVEPLKPRSTPVDLVSNQFGDIVAFFEQHSRAPQNSYSADMSEKRLARRLQAIRTDPDQCRALSGQDIHGLLAGIEVVGSVAEKHEQYHAKDVAAETVNASTVDTSELVTSLDDIFADDDLGLLDFDAPDIFSMQHVPREKKALPDEIAQRQPCPDFARFAPLFETVKTGLQGQEFSLVRYRNEHGFQVGDFFILNGVMGYVHSAGERLEQYERYNARLHLVFDNGTELHMLYQSLTQGLIRDKEGRKVMLGDKPLLPNDAPIPSGFVYVLATKSTDPVLMPFKQNLYKIGFTEGTVEDRIKHAEKDKTFLQAPVRVITTFLCFNMNTHKLETLVHGFLAKQRLDITLKGVDGTSYAPREWFHTPLTTILEVIHHILDGTISQYRMDNTTGKVVAKKTTNNA</sequence>
<keyword evidence="2" id="KW-0614">Plasmid</keyword>
<evidence type="ECO:0000313" key="2">
    <source>
        <dbReference type="EMBL" id="ALL42170.1"/>
    </source>
</evidence>
<dbReference type="Pfam" id="PF13455">
    <property type="entry name" value="MUG113"/>
    <property type="match status" value="1"/>
</dbReference>
<evidence type="ECO:0000259" key="1">
    <source>
        <dbReference type="SMART" id="SM00974"/>
    </source>
</evidence>
<reference evidence="2" key="1">
    <citation type="submission" date="2015-06" db="EMBL/GenBank/DDBJ databases">
        <title>Antimicrobial resistance-carrying plasmid pAsa4 variants found in Aeromonas salmonicida subsp. salmonicida: general architecture, construction blocks and gene elimination.</title>
        <authorList>
            <person name="Tanaka K.H."/>
            <person name="Vincent A.T."/>
            <person name="Trudel M.V."/>
            <person name="Paquet V.E."/>
            <person name="Frenette M."/>
            <person name="Charette S.J."/>
        </authorList>
    </citation>
    <scope>NUCLEOTIDE SEQUENCE</scope>
    <source>
        <strain evidence="2">01-B522</strain>
        <plasmid evidence="2">pAsa4b</plasmid>
    </source>
</reference>
<proteinExistence type="predicted"/>
<geneLocation type="plasmid" evidence="2">
    <name>pAsa4b</name>
</geneLocation>
<accession>A0A189PG50</accession>
<protein>
    <recommendedName>
        <fullName evidence="1">Bacteriophage T5 Orf172 DNA-binding domain-containing protein</fullName>
    </recommendedName>
</protein>
<organism evidence="2">
    <name type="scientific">Aeromonas salmonicida subsp. salmonicida</name>
    <dbReference type="NCBI Taxonomy" id="29491"/>
    <lineage>
        <taxon>Bacteria</taxon>
        <taxon>Pseudomonadati</taxon>
        <taxon>Pseudomonadota</taxon>
        <taxon>Gammaproteobacteria</taxon>
        <taxon>Aeromonadales</taxon>
        <taxon>Aeromonadaceae</taxon>
        <taxon>Aeromonas</taxon>
    </lineage>
</organism>
<feature type="domain" description="Bacteriophage T5 Orf172 DNA-binding" evidence="1">
    <location>
        <begin position="310"/>
        <end position="404"/>
    </location>
</feature>
<name>A0A189PG50_AERSS</name>
<dbReference type="RefSeq" id="WP_011899415.1">
    <property type="nucleotide sequence ID" value="NZ_JBANEX010000123.1"/>
</dbReference>
<dbReference type="SMART" id="SM00974">
    <property type="entry name" value="T5orf172"/>
    <property type="match status" value="1"/>
</dbReference>